<keyword evidence="5" id="KW-1185">Reference proteome</keyword>
<sequence>MRCFVCGDFGHVRQTCTNRDRPAAGAGAGTAPLAGAESSTGAAGADPAAAAVAQELQPAGALSVPDDPSVERPLPASSESSPVAAVEEAAGPSQTPAAPCAGTSLGRSQLVPADSPQQTNENENTITDDFITPNDISSQELLDLKGQMEDSDNDYEDIELMENDGMDTEPASGGKIKLYSLQQINHFLDVTKGLRKPKIESYFPDLDLFLMSCTLAMRKATFDELDKPKRYRLKKLLSNVRSVLHLQGGPSRVSFPKLMVSPNVCFYNDQEEKLLSFNRLQELDFQVAGKRDLYHICVKTIYFDQIKDRSDTKWRDFLTIPAELSPSWRTLYKGPLPKRSGDLQWRLLHLVYLNIVLRVAGSVMEPVPGSALSLRHGCRCVPDEGVTVEDLLVVIGEQLGFENIVSASRMYKAIVVFLKSEALVNQLTVSGVWVKESFVPVTPLSAPATKITVSNVPPFILNDAIIKELGRFGKIASPMKFIPLGCKNASLKHVFSFRRQVFMFLTSPTRTLDVSFRVGHSDRSYLVYASNESLKCFICGDVGHKKFVCPRKNEQQPSTTRGEGITVDLQQNNGESEQKQAEGTDEVNVQEQEVSDFNHSNAGPGSNVEPVENIIDDDNKIGGGSNEESVLNITDGKRAEGMDEIGGLEENLTDWSEAMSQMTDDGEQWSDIQRDDAQDLYTVDEINAFLDETKGKSGVEIKDYFPDVEKFILSVTHIRKKSNEELTQQKRFHALPLDFKRTLESSDEDASLFPELILLPEIGTWQENEGNLLTFKTPRLDLFSNAGKKAIYVLCVKVWHHQTLETAKESKWQEFFGPGTSPKGSWRSLYKLPIEKRSGDLQWRVVHGIIATNRYRAHIDPQVGVGCPFCGEEETVFHLFLQCHRLQVMFSNLEEWCQSFGEVFTPVLFIYGPKYCRSKREVYVLINFILGQAKMAVWLSRKNQMNGAGSTDVVSILRGLLKSRIQVEFTYYKLINNLEMFKYKWAVNQCICDVSIDGSLQLYV</sequence>
<evidence type="ECO:0000259" key="3">
    <source>
        <dbReference type="PROSITE" id="PS50158"/>
    </source>
</evidence>
<feature type="compositionally biased region" description="Low complexity" evidence="2">
    <location>
        <begin position="23"/>
        <end position="61"/>
    </location>
</feature>
<feature type="domain" description="CCHC-type" evidence="3">
    <location>
        <begin position="2"/>
        <end position="18"/>
    </location>
</feature>
<keyword evidence="1" id="KW-0479">Metal-binding</keyword>
<feature type="compositionally biased region" description="Low complexity" evidence="2">
    <location>
        <begin position="75"/>
        <end position="93"/>
    </location>
</feature>
<organism evidence="4 5">
    <name type="scientific">Labeo rohita</name>
    <name type="common">Indian major carp</name>
    <name type="synonym">Cyprinus rohita</name>
    <dbReference type="NCBI Taxonomy" id="84645"/>
    <lineage>
        <taxon>Eukaryota</taxon>
        <taxon>Metazoa</taxon>
        <taxon>Chordata</taxon>
        <taxon>Craniata</taxon>
        <taxon>Vertebrata</taxon>
        <taxon>Euteleostomi</taxon>
        <taxon>Actinopterygii</taxon>
        <taxon>Neopterygii</taxon>
        <taxon>Teleostei</taxon>
        <taxon>Ostariophysi</taxon>
        <taxon>Cypriniformes</taxon>
        <taxon>Cyprinidae</taxon>
        <taxon>Labeoninae</taxon>
        <taxon>Labeonini</taxon>
        <taxon>Labeo</taxon>
    </lineage>
</organism>
<accession>A0ABQ8L8K0</accession>
<evidence type="ECO:0000256" key="2">
    <source>
        <dbReference type="SAM" id="MobiDB-lite"/>
    </source>
</evidence>
<evidence type="ECO:0000313" key="5">
    <source>
        <dbReference type="Proteomes" id="UP000830375"/>
    </source>
</evidence>
<dbReference type="InterPro" id="IPR001878">
    <property type="entry name" value="Znf_CCHC"/>
</dbReference>
<comment type="caution">
    <text evidence="4">The sequence shown here is derived from an EMBL/GenBank/DDBJ whole genome shotgun (WGS) entry which is preliminary data.</text>
</comment>
<dbReference type="EMBL" id="JACTAM010001049">
    <property type="protein sequence ID" value="KAI2646649.1"/>
    <property type="molecule type" value="Genomic_DNA"/>
</dbReference>
<feature type="region of interest" description="Disordered" evidence="2">
    <location>
        <begin position="553"/>
        <end position="587"/>
    </location>
</feature>
<gene>
    <name evidence="4" type="ORF">H4Q32_031223</name>
</gene>
<dbReference type="PROSITE" id="PS50158">
    <property type="entry name" value="ZF_CCHC"/>
    <property type="match status" value="1"/>
</dbReference>
<reference evidence="4 5" key="1">
    <citation type="submission" date="2022-01" db="EMBL/GenBank/DDBJ databases">
        <title>A high-quality chromosome-level genome assembly of rohu carp, Labeo rohita.</title>
        <authorList>
            <person name="Arick M.A. II"/>
            <person name="Hsu C.-Y."/>
            <person name="Magbanua Z."/>
            <person name="Pechanova O."/>
            <person name="Grover C."/>
            <person name="Miller E."/>
            <person name="Thrash A."/>
            <person name="Ezzel L."/>
            <person name="Alam S."/>
            <person name="Benzie J."/>
            <person name="Hamilton M."/>
            <person name="Karsi A."/>
            <person name="Lawrence M.L."/>
            <person name="Peterson D.G."/>
        </authorList>
    </citation>
    <scope>NUCLEOTIDE SEQUENCE [LARGE SCALE GENOMIC DNA]</scope>
    <source>
        <strain evidence="5">BAU-BD-2019</strain>
        <tissue evidence="4">Blood</tissue>
    </source>
</reference>
<protein>
    <submittedName>
        <fullName evidence="4">Transposon TX1 uncharacterized 82 kDa protein</fullName>
    </submittedName>
</protein>
<evidence type="ECO:0000313" key="4">
    <source>
        <dbReference type="EMBL" id="KAI2646649.1"/>
    </source>
</evidence>
<keyword evidence="1" id="KW-0863">Zinc-finger</keyword>
<name>A0ABQ8L8K0_LABRO</name>
<keyword evidence="1" id="KW-0862">Zinc</keyword>
<dbReference type="Proteomes" id="UP000830375">
    <property type="component" value="Unassembled WGS sequence"/>
</dbReference>
<dbReference type="SMART" id="SM00343">
    <property type="entry name" value="ZnF_C2HC"/>
    <property type="match status" value="2"/>
</dbReference>
<evidence type="ECO:0000256" key="1">
    <source>
        <dbReference type="PROSITE-ProRule" id="PRU00047"/>
    </source>
</evidence>
<proteinExistence type="predicted"/>
<feature type="region of interest" description="Disordered" evidence="2">
    <location>
        <begin position="15"/>
        <end position="134"/>
    </location>
</feature>
<feature type="compositionally biased region" description="Polar residues" evidence="2">
    <location>
        <begin position="115"/>
        <end position="127"/>
    </location>
</feature>